<dbReference type="RefSeq" id="WP_112927562.1">
    <property type="nucleotide sequence ID" value="NZ_CP029556.1"/>
</dbReference>
<organism evidence="2 3">
    <name type="scientific">Solilutibacter oculi</name>
    <dbReference type="NCBI Taxonomy" id="2698682"/>
    <lineage>
        <taxon>Bacteria</taxon>
        <taxon>Pseudomonadati</taxon>
        <taxon>Pseudomonadota</taxon>
        <taxon>Gammaproteobacteria</taxon>
        <taxon>Lysobacterales</taxon>
        <taxon>Lysobacteraceae</taxon>
        <taxon>Solilutibacter</taxon>
    </lineage>
</organism>
<dbReference type="Gene3D" id="3.50.50.60">
    <property type="entry name" value="FAD/NAD(P)-binding domain"/>
    <property type="match status" value="1"/>
</dbReference>
<dbReference type="SUPFAM" id="SSF51905">
    <property type="entry name" value="FAD/NAD(P)-binding domain"/>
    <property type="match status" value="1"/>
</dbReference>
<feature type="domain" description="FAD-dependent urate hydroxylase HpyO/Asp monooxygenase CreE-like FAD/NAD(P)-binding" evidence="1">
    <location>
        <begin position="10"/>
        <end position="150"/>
    </location>
</feature>
<keyword evidence="3" id="KW-1185">Reference proteome</keyword>
<dbReference type="EMBL" id="CP029556">
    <property type="protein sequence ID" value="AXA85357.1"/>
    <property type="molecule type" value="Genomic_DNA"/>
</dbReference>
<dbReference type="Proteomes" id="UP000251842">
    <property type="component" value="Chromosome"/>
</dbReference>
<dbReference type="Pfam" id="PF13454">
    <property type="entry name" value="NAD_binding_9"/>
    <property type="match status" value="1"/>
</dbReference>
<reference evidence="3" key="1">
    <citation type="submission" date="2018-05" db="EMBL/GenBank/DDBJ databases">
        <title>Luteimonas pekinense sp. nov., isolated from human Meibomian gland secretions, Beijing, China.</title>
        <authorList>
            <person name="Wen T."/>
            <person name="Bai H."/>
            <person name="Lv H."/>
        </authorList>
    </citation>
    <scope>NUCLEOTIDE SEQUENCE [LARGE SCALE GENOMIC DNA]</scope>
    <source>
        <strain evidence="3">83-4</strain>
    </source>
</reference>
<dbReference type="OrthoDB" id="101972at2"/>
<accession>A0A344J8J7</accession>
<dbReference type="InterPro" id="IPR038732">
    <property type="entry name" value="HpyO/CreE_NAD-binding"/>
</dbReference>
<sequence length="439" mass="47508">MTEYASSPIAIIGNGYAALAVAQQLVKRGVAVRIIGPATRFGRGTAYGAVRPEHLLNVPAERMGWDADAPGDFADWLGLEGDARRAFLPRSRYGDYLLSRWDALVEAHGDRIEVIGQPVTGLQPDDAGWRITLADSRTLTSRDVVLALGNAEAPVAPDAANIVTQPWAAGALERIPADAPVLVLGSGLTMIDIASTLLLRGHHGGIHALSRRGLTPDLHPEPPLPPHAPSHELLHAFATQRLSRAVRLLRQASGQGIAPAALADGLRPHVATIWRGLKPATRARFLRHLRPWWDRMRHRVPGEVMQRLRDAEREGRFSLRAGRLIAHRDGVAEIQPRGTRERMRLPATWRVHATGWDGDAARLAAHPALHTLIAEGLAMPDPLGLGLACDAHGQLLGRDGPTSRLHLIGNLRRGECWESSAVPELRAQAAALAERLAPA</sequence>
<name>A0A344J8J7_9GAMM</name>
<gene>
    <name evidence="2" type="ORF">DCD74_12370</name>
</gene>
<evidence type="ECO:0000259" key="1">
    <source>
        <dbReference type="Pfam" id="PF13454"/>
    </source>
</evidence>
<dbReference type="AlphaFoldDB" id="A0A344J8J7"/>
<dbReference type="PANTHER" id="PTHR40254:SF1">
    <property type="entry name" value="BLR0577 PROTEIN"/>
    <property type="match status" value="1"/>
</dbReference>
<dbReference type="KEGG" id="lue:DCD74_12370"/>
<evidence type="ECO:0000313" key="2">
    <source>
        <dbReference type="EMBL" id="AXA85357.1"/>
    </source>
</evidence>
<protein>
    <submittedName>
        <fullName evidence="2">Pyridine nucleotide-disulfide oxidoreductase</fullName>
    </submittedName>
</protein>
<dbReference type="PANTHER" id="PTHR40254">
    <property type="entry name" value="BLR0577 PROTEIN"/>
    <property type="match status" value="1"/>
</dbReference>
<dbReference type="InterPro" id="IPR052189">
    <property type="entry name" value="L-asp_N-monooxygenase_NS-form"/>
</dbReference>
<dbReference type="InterPro" id="IPR036188">
    <property type="entry name" value="FAD/NAD-bd_sf"/>
</dbReference>
<proteinExistence type="predicted"/>
<evidence type="ECO:0000313" key="3">
    <source>
        <dbReference type="Proteomes" id="UP000251842"/>
    </source>
</evidence>